<evidence type="ECO:0000313" key="4">
    <source>
        <dbReference type="Proteomes" id="UP000247498"/>
    </source>
</evidence>
<sequence>MSRKPVCARHLRTHARDSSFFNAGNTKWIKTGKYLELALEELEATDPATRRQIEERPDLRGWALCPLSHAELCRQSQPPAPSPSPSPRAPPPPPPPRDRPARAARAPARYDDEDTRPPQRWVREWTPDLDKAREATLDDQDVWHIVPDCIGGAPVADNLRAMSRRFNRRVGLASGAASAVAFGVEAVARALYASFVFREVQVDEDGRNELVAIARAWERQGEAAGMERGGVLPGLGALPPNLSDAQRELMDALLAARKAAAPPPPAAAAAAAAAAGAALAAPAAPPPPPPPRQLPQLLPQPPPPPAAAAAAAGAGAAAAAAALAAPAAPPPPPPPQQQP</sequence>
<comment type="caution">
    <text evidence="3">The sequence shown here is derived from an EMBL/GenBank/DDBJ whole genome shotgun (WGS) entry which is preliminary data.</text>
</comment>
<organism evidence="3 4">
    <name type="scientific">Raphidocelis subcapitata</name>
    <dbReference type="NCBI Taxonomy" id="307507"/>
    <lineage>
        <taxon>Eukaryota</taxon>
        <taxon>Viridiplantae</taxon>
        <taxon>Chlorophyta</taxon>
        <taxon>core chlorophytes</taxon>
        <taxon>Chlorophyceae</taxon>
        <taxon>CS clade</taxon>
        <taxon>Sphaeropleales</taxon>
        <taxon>Selenastraceae</taxon>
        <taxon>Raphidocelis</taxon>
    </lineage>
</organism>
<dbReference type="Proteomes" id="UP000247498">
    <property type="component" value="Unassembled WGS sequence"/>
</dbReference>
<keyword evidence="2" id="KW-1133">Transmembrane helix</keyword>
<reference evidence="3 4" key="1">
    <citation type="journal article" date="2018" name="Sci. Rep.">
        <title>Raphidocelis subcapitata (=Pseudokirchneriella subcapitata) provides an insight into genome evolution and environmental adaptations in the Sphaeropleales.</title>
        <authorList>
            <person name="Suzuki S."/>
            <person name="Yamaguchi H."/>
            <person name="Nakajima N."/>
            <person name="Kawachi M."/>
        </authorList>
    </citation>
    <scope>NUCLEOTIDE SEQUENCE [LARGE SCALE GENOMIC DNA]</scope>
    <source>
        <strain evidence="3 4">NIES-35</strain>
    </source>
</reference>
<evidence type="ECO:0000313" key="3">
    <source>
        <dbReference type="EMBL" id="GBF99800.1"/>
    </source>
</evidence>
<feature type="region of interest" description="Disordered" evidence="1">
    <location>
        <begin position="73"/>
        <end position="118"/>
    </location>
</feature>
<feature type="transmembrane region" description="Helical" evidence="2">
    <location>
        <begin position="170"/>
        <end position="192"/>
    </location>
</feature>
<feature type="compositionally biased region" description="Pro residues" evidence="1">
    <location>
        <begin position="283"/>
        <end position="306"/>
    </location>
</feature>
<feature type="compositionally biased region" description="Low complexity" evidence="1">
    <location>
        <begin position="307"/>
        <end position="326"/>
    </location>
</feature>
<gene>
    <name evidence="3" type="ORF">Rsub_12553</name>
</gene>
<name>A0A2V0PP58_9CHLO</name>
<feature type="compositionally biased region" description="Pro residues" evidence="1">
    <location>
        <begin position="78"/>
        <end position="95"/>
    </location>
</feature>
<keyword evidence="2" id="KW-0812">Transmembrane</keyword>
<dbReference type="InParanoid" id="A0A2V0PP58"/>
<dbReference type="EMBL" id="BDRX01000174">
    <property type="protein sequence ID" value="GBF99800.1"/>
    <property type="molecule type" value="Genomic_DNA"/>
</dbReference>
<keyword evidence="2" id="KW-0472">Membrane</keyword>
<protein>
    <submittedName>
        <fullName evidence="3">Uncharacterized protein</fullName>
    </submittedName>
</protein>
<dbReference type="AlphaFoldDB" id="A0A2V0PP58"/>
<accession>A0A2V0PP58</accession>
<evidence type="ECO:0000256" key="1">
    <source>
        <dbReference type="SAM" id="MobiDB-lite"/>
    </source>
</evidence>
<proteinExistence type="predicted"/>
<feature type="region of interest" description="Disordered" evidence="1">
    <location>
        <begin position="279"/>
        <end position="339"/>
    </location>
</feature>
<keyword evidence="4" id="KW-1185">Reference proteome</keyword>
<evidence type="ECO:0000256" key="2">
    <source>
        <dbReference type="SAM" id="Phobius"/>
    </source>
</evidence>
<feature type="compositionally biased region" description="Pro residues" evidence="1">
    <location>
        <begin position="327"/>
        <end position="339"/>
    </location>
</feature>